<evidence type="ECO:0000259" key="6">
    <source>
        <dbReference type="Pfam" id="PF13664"/>
    </source>
</evidence>
<name>B3TK28_HALDV</name>
<organism evidence="7">
    <name type="scientific">Haliotis diversicolor</name>
    <name type="common">Abalone</name>
    <name type="synonym">Sulculus diversicolor</name>
    <dbReference type="NCBI Taxonomy" id="36095"/>
    <lineage>
        <taxon>Eukaryota</taxon>
        <taxon>Metazoa</taxon>
        <taxon>Spiralia</taxon>
        <taxon>Lophotrochozoa</taxon>
        <taxon>Mollusca</taxon>
        <taxon>Gastropoda</taxon>
        <taxon>Vetigastropoda</taxon>
        <taxon>Lepetellida</taxon>
        <taxon>Haliotoidea</taxon>
        <taxon>Haliotidae</taxon>
        <taxon>Haliotis</taxon>
    </lineage>
</organism>
<feature type="transmembrane region" description="Helical" evidence="5">
    <location>
        <begin position="84"/>
        <end position="105"/>
    </location>
</feature>
<dbReference type="EMBL" id="EU244339">
    <property type="protein sequence ID" value="ABY87356.1"/>
    <property type="molecule type" value="mRNA"/>
</dbReference>
<dbReference type="InterPro" id="IPR053009">
    <property type="entry name" value="Xanthocillin_Biosynth-Assoc"/>
</dbReference>
<reference evidence="7" key="1">
    <citation type="submission" date="2007-10" db="EMBL/GenBank/DDBJ databases">
        <authorList>
            <person name="Ren H.-L."/>
            <person name="Wang K.-J."/>
            <person name="Xu D.-D."/>
            <person name="Cai L."/>
            <person name="Lin Z.-Y."/>
            <person name="Yang M."/>
            <person name="Qiao K."/>
            <person name="Zhang N."/>
        </authorList>
    </citation>
    <scope>NUCLEOTIDE SEQUENCE</scope>
</reference>
<evidence type="ECO:0000313" key="7">
    <source>
        <dbReference type="EMBL" id="ABY87356.1"/>
    </source>
</evidence>
<evidence type="ECO:0000256" key="5">
    <source>
        <dbReference type="SAM" id="Phobius"/>
    </source>
</evidence>
<dbReference type="GO" id="GO:0016020">
    <property type="term" value="C:membrane"/>
    <property type="evidence" value="ECO:0007669"/>
    <property type="project" value="UniProtKB-SubCell"/>
</dbReference>
<proteinExistence type="evidence at transcript level"/>
<feature type="transmembrane region" description="Helical" evidence="5">
    <location>
        <begin position="190"/>
        <end position="208"/>
    </location>
</feature>
<comment type="subcellular location">
    <subcellularLocation>
        <location evidence="1">Membrane</location>
    </subcellularLocation>
</comment>
<dbReference type="Pfam" id="PF13664">
    <property type="entry name" value="DUF4149"/>
    <property type="match status" value="1"/>
</dbReference>
<protein>
    <recommendedName>
        <fullName evidence="6">TMEM205-like domain-containing protein</fullName>
    </recommendedName>
</protein>
<dbReference type="AlphaFoldDB" id="B3TK28"/>
<evidence type="ECO:0000256" key="4">
    <source>
        <dbReference type="ARBA" id="ARBA00023136"/>
    </source>
</evidence>
<dbReference type="PANTHER" id="PTHR23241">
    <property type="entry name" value="LATE EMBRYOGENESIS ABUNDANT PLANTS LEA-RELATED"/>
    <property type="match status" value="1"/>
</dbReference>
<dbReference type="InterPro" id="IPR025423">
    <property type="entry name" value="TMEM205-like"/>
</dbReference>
<reference evidence="7" key="2">
    <citation type="journal article" date="2008" name="Dev. Comp. Immunol.">
        <title>Identification of the up-regulated expression genes in hemocytes of variously colored abalone (Haliotis diversicolor Reeve, 1846) challenged with bacteria.</title>
        <authorList>
            <person name="Wang K.J."/>
            <person name="Ren H.L."/>
            <person name="Xu D.D."/>
            <person name="Cai L."/>
            <person name="Yang M."/>
        </authorList>
    </citation>
    <scope>NUCLEOTIDE SEQUENCE</scope>
</reference>
<dbReference type="PANTHER" id="PTHR23241:SF102">
    <property type="entry name" value="LD23009P"/>
    <property type="match status" value="1"/>
</dbReference>
<evidence type="ECO:0000256" key="1">
    <source>
        <dbReference type="ARBA" id="ARBA00004370"/>
    </source>
</evidence>
<keyword evidence="3 5" id="KW-1133">Transmembrane helix</keyword>
<accession>B3TK28</accession>
<feature type="transmembrane region" description="Helical" evidence="5">
    <location>
        <begin position="12"/>
        <end position="31"/>
    </location>
</feature>
<evidence type="ECO:0000256" key="2">
    <source>
        <dbReference type="ARBA" id="ARBA00022692"/>
    </source>
</evidence>
<feature type="domain" description="TMEM205-like" evidence="6">
    <location>
        <begin position="49"/>
        <end position="145"/>
    </location>
</feature>
<feature type="transmembrane region" description="Helical" evidence="5">
    <location>
        <begin position="51"/>
        <end position="72"/>
    </location>
</feature>
<keyword evidence="2 5" id="KW-0812">Transmembrane</keyword>
<evidence type="ECO:0000256" key="3">
    <source>
        <dbReference type="ARBA" id="ARBA00022989"/>
    </source>
</evidence>
<feature type="transmembrane region" description="Helical" evidence="5">
    <location>
        <begin position="117"/>
        <end position="142"/>
    </location>
</feature>
<keyword evidence="4 5" id="KW-0472">Membrane</keyword>
<sequence>MVKFEKVRIIQFQYFSVSVIVIFISFLLFPVRRRMDTQTALVGMMHLGSWAAQYGAQLWVTLVAGLTMFYNLPRHMFGRVQTRLFPMFFLWSLVTSSIMLGTFVIQHPLESMQRSHVIQISMLIAGFVSAALNSLILAPLIVRAMLVTFQMEVEAGVGDVIGYADMKEMKKNPEYSAAYRTFRRCHGMSGLLTLVGLASNTVHLYYITSQCLPL</sequence>